<dbReference type="Gene3D" id="1.10.287.950">
    <property type="entry name" value="Methyl-accepting chemotaxis protein"/>
    <property type="match status" value="1"/>
</dbReference>
<dbReference type="SUPFAM" id="SSF55785">
    <property type="entry name" value="PYP-like sensor domain (PAS domain)"/>
    <property type="match status" value="1"/>
</dbReference>
<evidence type="ECO:0000256" key="3">
    <source>
        <dbReference type="SAM" id="MobiDB-lite"/>
    </source>
</evidence>
<dbReference type="SMART" id="SM00283">
    <property type="entry name" value="MA"/>
    <property type="match status" value="1"/>
</dbReference>
<evidence type="ECO:0000256" key="1">
    <source>
        <dbReference type="ARBA" id="ARBA00029447"/>
    </source>
</evidence>
<proteinExistence type="inferred from homology"/>
<dbReference type="CDD" id="cd00130">
    <property type="entry name" value="PAS"/>
    <property type="match status" value="1"/>
</dbReference>
<dbReference type="SUPFAM" id="SSF58104">
    <property type="entry name" value="Methyl-accepting chemotaxis protein (MCP) signaling domain"/>
    <property type="match status" value="1"/>
</dbReference>
<dbReference type="InterPro" id="IPR004090">
    <property type="entry name" value="Chemotax_Me-accpt_rcpt"/>
</dbReference>
<feature type="compositionally biased region" description="Basic and acidic residues" evidence="3">
    <location>
        <begin position="24"/>
        <end position="34"/>
    </location>
</feature>
<accession>A0ABU1PFY3</accession>
<keyword evidence="7" id="KW-0675">Receptor</keyword>
<dbReference type="Pfam" id="PF08447">
    <property type="entry name" value="PAS_3"/>
    <property type="match status" value="1"/>
</dbReference>
<keyword evidence="2" id="KW-0807">Transducer</keyword>
<sequence>MKINDLPQDLVPRVDQGAAPSLDPSHDLSHDLSHQRANQAKPPALLHPKAGLIGTAADDEAGYPFPAQATLMSSTDTSSVLTYANSSFVDISGFSRDQLIGQPHNIVRHPDMPREAFADMWATLRQGQAWTAVVKNRRADGHHYWVRANVAPIRRGGQIRGFLSVRTRPSTAEISAAAALYRRFREGRAQGLHFCQGLVVRRGLWSWTRLGQLMPVRWRLRLALGAVAVTTIGAQALLNAPLLPLTVSLLPALGVAGWWLERRLAAPLALVLQQAKTVACGQPAQTQGLDRIDEIGQLLRAVNQAGLNLRALIDDVSAQLAGLDQANHQIADDNADLRQRTAATHAHLQQTAAAAEQMSVAVRHSADTAQAAHAQAQQTSEAAAQGREIVMQVVQTMHEIAQSSTQIGEINGLIDSIAFQTNILALNAAVEAARAGEAGRGFAVVAAEVRTLAQRSANAAREIKALISQSVAKSQAGATRAEQAGTAIDGIVSEVDGMRSLIGDISSSAIEQSQGVAQVSESALMLDRMTQQNADMVEHSAAAVAAMQERMATLRQAIKVFEHD</sequence>
<evidence type="ECO:0000259" key="4">
    <source>
        <dbReference type="PROSITE" id="PS50111"/>
    </source>
</evidence>
<dbReference type="InterPro" id="IPR000014">
    <property type="entry name" value="PAS"/>
</dbReference>
<dbReference type="InterPro" id="IPR013655">
    <property type="entry name" value="PAS_fold_3"/>
</dbReference>
<keyword evidence="8" id="KW-1185">Reference proteome</keyword>
<dbReference type="PANTHER" id="PTHR43531:SF7">
    <property type="entry name" value="AEROTAXIS RECEPTOR"/>
    <property type="match status" value="1"/>
</dbReference>
<dbReference type="PROSITE" id="PS50112">
    <property type="entry name" value="PAS"/>
    <property type="match status" value="1"/>
</dbReference>
<dbReference type="EMBL" id="JAVDSJ010000002">
    <property type="protein sequence ID" value="MDR6584028.1"/>
    <property type="molecule type" value="Genomic_DNA"/>
</dbReference>
<organism evidence="7 8">
    <name type="scientific">Herbaspirillum frisingense</name>
    <dbReference type="NCBI Taxonomy" id="92645"/>
    <lineage>
        <taxon>Bacteria</taxon>
        <taxon>Pseudomonadati</taxon>
        <taxon>Pseudomonadota</taxon>
        <taxon>Betaproteobacteria</taxon>
        <taxon>Burkholderiales</taxon>
        <taxon>Oxalobacteraceae</taxon>
        <taxon>Herbaspirillum</taxon>
    </lineage>
</organism>
<evidence type="ECO:0000313" key="8">
    <source>
        <dbReference type="Proteomes" id="UP001260715"/>
    </source>
</evidence>
<dbReference type="PANTHER" id="PTHR43531">
    <property type="entry name" value="PROTEIN ICFG"/>
    <property type="match status" value="1"/>
</dbReference>
<reference evidence="7 8" key="1">
    <citation type="submission" date="2023-07" db="EMBL/GenBank/DDBJ databases">
        <title>Sorghum-associated microbial communities from plants grown in Nebraska, USA.</title>
        <authorList>
            <person name="Schachtman D."/>
        </authorList>
    </citation>
    <scope>NUCLEOTIDE SEQUENCE [LARGE SCALE GENOMIC DNA]</scope>
    <source>
        <strain evidence="7 8">596</strain>
    </source>
</reference>
<dbReference type="RefSeq" id="WP_102664431.1">
    <property type="nucleotide sequence ID" value="NZ_JAVDSJ010000002.1"/>
</dbReference>
<dbReference type="Proteomes" id="UP001260715">
    <property type="component" value="Unassembled WGS sequence"/>
</dbReference>
<feature type="domain" description="PAS" evidence="5">
    <location>
        <begin position="76"/>
        <end position="111"/>
    </location>
</feature>
<protein>
    <submittedName>
        <fullName evidence="7">Aerotaxis receptor</fullName>
    </submittedName>
</protein>
<dbReference type="Pfam" id="PF00015">
    <property type="entry name" value="MCPsignal"/>
    <property type="match status" value="1"/>
</dbReference>
<gene>
    <name evidence="7" type="ORF">J2W50_002226</name>
</gene>
<feature type="region of interest" description="Disordered" evidence="3">
    <location>
        <begin position="1"/>
        <end position="45"/>
    </location>
</feature>
<dbReference type="InterPro" id="IPR004089">
    <property type="entry name" value="MCPsignal_dom"/>
</dbReference>
<feature type="domain" description="HAMP" evidence="6">
    <location>
        <begin position="262"/>
        <end position="314"/>
    </location>
</feature>
<dbReference type="InterPro" id="IPR035965">
    <property type="entry name" value="PAS-like_dom_sf"/>
</dbReference>
<dbReference type="InterPro" id="IPR051310">
    <property type="entry name" value="MCP_chemotaxis"/>
</dbReference>
<feature type="domain" description="Methyl-accepting transducer" evidence="4">
    <location>
        <begin position="319"/>
        <end position="548"/>
    </location>
</feature>
<evidence type="ECO:0000313" key="7">
    <source>
        <dbReference type="EMBL" id="MDR6584028.1"/>
    </source>
</evidence>
<name>A0ABU1PFY3_9BURK</name>
<dbReference type="InterPro" id="IPR003660">
    <property type="entry name" value="HAMP_dom"/>
</dbReference>
<dbReference type="PRINTS" id="PR00260">
    <property type="entry name" value="CHEMTRNSDUCR"/>
</dbReference>
<evidence type="ECO:0000256" key="2">
    <source>
        <dbReference type="PROSITE-ProRule" id="PRU00284"/>
    </source>
</evidence>
<evidence type="ECO:0000259" key="6">
    <source>
        <dbReference type="PROSITE" id="PS50885"/>
    </source>
</evidence>
<evidence type="ECO:0000259" key="5">
    <source>
        <dbReference type="PROSITE" id="PS50112"/>
    </source>
</evidence>
<dbReference type="Gene3D" id="3.30.450.20">
    <property type="entry name" value="PAS domain"/>
    <property type="match status" value="1"/>
</dbReference>
<dbReference type="PROSITE" id="PS50111">
    <property type="entry name" value="CHEMOTAXIS_TRANSDUC_2"/>
    <property type="match status" value="1"/>
</dbReference>
<comment type="similarity">
    <text evidence="1">Belongs to the methyl-accepting chemotaxis (MCP) protein family.</text>
</comment>
<dbReference type="PROSITE" id="PS50885">
    <property type="entry name" value="HAMP"/>
    <property type="match status" value="1"/>
</dbReference>
<dbReference type="NCBIfam" id="TIGR00229">
    <property type="entry name" value="sensory_box"/>
    <property type="match status" value="1"/>
</dbReference>
<comment type="caution">
    <text evidence="7">The sequence shown here is derived from an EMBL/GenBank/DDBJ whole genome shotgun (WGS) entry which is preliminary data.</text>
</comment>
<dbReference type="CDD" id="cd11386">
    <property type="entry name" value="MCP_signal"/>
    <property type="match status" value="1"/>
</dbReference>